<dbReference type="PIRSF" id="PIRSF039102">
    <property type="entry name" value="Ddl/VanB"/>
    <property type="match status" value="1"/>
</dbReference>
<dbReference type="Gene3D" id="3.30.1490.20">
    <property type="entry name" value="ATP-grasp fold, A domain"/>
    <property type="match status" value="1"/>
</dbReference>
<dbReference type="Gene3D" id="3.30.470.20">
    <property type="entry name" value="ATP-grasp fold, B domain"/>
    <property type="match status" value="1"/>
</dbReference>
<evidence type="ECO:0000256" key="7">
    <source>
        <dbReference type="ARBA" id="ARBA00022741"/>
    </source>
</evidence>
<keyword evidence="10 14" id="KW-0133">Cell shape</keyword>
<dbReference type="EC" id="6.3.2.4" evidence="14"/>
<keyword evidence="7 17" id="KW-0547">Nucleotide-binding</keyword>
<dbReference type="Proteomes" id="UP000034493">
    <property type="component" value="Unassembled WGS sequence"/>
</dbReference>
<feature type="binding site" evidence="16">
    <location>
        <position position="278"/>
    </location>
    <ligand>
        <name>Mg(2+)</name>
        <dbReference type="ChEBI" id="CHEBI:18420"/>
        <label>2</label>
    </ligand>
</feature>
<dbReference type="NCBIfam" id="TIGR01205">
    <property type="entry name" value="D_ala_D_alaTIGR"/>
    <property type="match status" value="1"/>
</dbReference>
<feature type="binding site" evidence="16">
    <location>
        <position position="278"/>
    </location>
    <ligand>
        <name>Mg(2+)</name>
        <dbReference type="ChEBI" id="CHEBI:18420"/>
        <label>1</label>
    </ligand>
</feature>
<dbReference type="PROSITE" id="PS50975">
    <property type="entry name" value="ATP_GRASP"/>
    <property type="match status" value="1"/>
</dbReference>
<keyword evidence="4 14" id="KW-0963">Cytoplasm</keyword>
<sequence length="316" mass="34985">MKKKIRVAVLMGGKSAEHEISLASGREVAKNLDPNKYEVLPIIISNDGISFQLNNKKYPLSQLSIVNCQLFFIAMHGPYGEDGAIQGFLELICVPYTGSKVLASALGMDKISSRKLFTHAGLKVPNHLIVKKNDQLKPIWHKFKPPVFVKPHNQGSSVGTTKVSKKKHLKKALNLAFSFSPLTLVEEFIDGIEITCPILGNDRPQALPLIEIVPKKEYFDYEAKYDEKLCDEIVPARIGKSLTKKAQNTALLAYQTLGCRGFARVDMITKDNDVYVLEVNTIPGLTPVSLFPKSAASIGISYSKLLDKIVMFALQK</sequence>
<dbReference type="GO" id="GO:0046872">
    <property type="term" value="F:metal ion binding"/>
    <property type="evidence" value="ECO:0007669"/>
    <property type="project" value="UniProtKB-KW"/>
</dbReference>
<dbReference type="GO" id="GO:0008360">
    <property type="term" value="P:regulation of cell shape"/>
    <property type="evidence" value="ECO:0007669"/>
    <property type="project" value="UniProtKB-KW"/>
</dbReference>
<evidence type="ECO:0000259" key="18">
    <source>
        <dbReference type="PROSITE" id="PS50975"/>
    </source>
</evidence>
<keyword evidence="9 16" id="KW-0460">Magnesium</keyword>
<proteinExistence type="inferred from homology"/>
<dbReference type="GO" id="GO:0005737">
    <property type="term" value="C:cytoplasm"/>
    <property type="evidence" value="ECO:0007669"/>
    <property type="project" value="UniProtKB-SubCell"/>
</dbReference>
<dbReference type="FunFam" id="3.30.470.20:FF:000008">
    <property type="entry name" value="D-alanine--D-alanine ligase"/>
    <property type="match status" value="1"/>
</dbReference>
<dbReference type="GO" id="GO:0008716">
    <property type="term" value="F:D-alanine-D-alanine ligase activity"/>
    <property type="evidence" value="ECO:0007669"/>
    <property type="project" value="UniProtKB-UniRule"/>
</dbReference>
<evidence type="ECO:0000313" key="20">
    <source>
        <dbReference type="Proteomes" id="UP000034493"/>
    </source>
</evidence>
<dbReference type="AlphaFoldDB" id="A0A0G0YU86"/>
<accession>A0A0G0YU86</accession>
<evidence type="ECO:0000256" key="5">
    <source>
        <dbReference type="ARBA" id="ARBA00022598"/>
    </source>
</evidence>
<dbReference type="InterPro" id="IPR005905">
    <property type="entry name" value="D_ala_D_ala"/>
</dbReference>
<evidence type="ECO:0000256" key="10">
    <source>
        <dbReference type="ARBA" id="ARBA00022960"/>
    </source>
</evidence>
<dbReference type="PATRIC" id="fig|1618411.3.peg.724"/>
<dbReference type="GO" id="GO:0009252">
    <property type="term" value="P:peptidoglycan biosynthetic process"/>
    <property type="evidence" value="ECO:0007669"/>
    <property type="project" value="UniProtKB-UniRule"/>
</dbReference>
<comment type="pathway">
    <text evidence="14">Cell wall biogenesis; peptidoglycan biosynthesis.</text>
</comment>
<dbReference type="InterPro" id="IPR013815">
    <property type="entry name" value="ATP_grasp_subdomain_1"/>
</dbReference>
<dbReference type="PANTHER" id="PTHR23132">
    <property type="entry name" value="D-ALANINE--D-ALANINE LIGASE"/>
    <property type="match status" value="1"/>
</dbReference>
<keyword evidence="5 14" id="KW-0436">Ligase</keyword>
<feature type="active site" evidence="15">
    <location>
        <position position="17"/>
    </location>
</feature>
<comment type="function">
    <text evidence="14">Cell wall formation.</text>
</comment>
<evidence type="ECO:0000256" key="2">
    <source>
        <dbReference type="ARBA" id="ARBA00004496"/>
    </source>
</evidence>
<comment type="similarity">
    <text evidence="3 14">Belongs to the D-alanine--D-alanine ligase family.</text>
</comment>
<comment type="cofactor">
    <cofactor evidence="1">
        <name>Mn(2+)</name>
        <dbReference type="ChEBI" id="CHEBI:29035"/>
    </cofactor>
</comment>
<keyword evidence="6 16" id="KW-0479">Metal-binding</keyword>
<evidence type="ECO:0000256" key="11">
    <source>
        <dbReference type="ARBA" id="ARBA00022984"/>
    </source>
</evidence>
<organism evidence="19 20">
    <name type="scientific">Candidatus Curtissbacteria bacterium GW2011_GWA2_41_24</name>
    <dbReference type="NCBI Taxonomy" id="1618411"/>
    <lineage>
        <taxon>Bacteria</taxon>
        <taxon>Candidatus Curtissiibacteriota</taxon>
    </lineage>
</organism>
<comment type="subcellular location">
    <subcellularLocation>
        <location evidence="2 14">Cytoplasm</location>
    </subcellularLocation>
</comment>
<dbReference type="GO" id="GO:0005524">
    <property type="term" value="F:ATP binding"/>
    <property type="evidence" value="ECO:0007669"/>
    <property type="project" value="UniProtKB-UniRule"/>
</dbReference>
<dbReference type="GO" id="GO:0071555">
    <property type="term" value="P:cell wall organization"/>
    <property type="evidence" value="ECO:0007669"/>
    <property type="project" value="UniProtKB-KW"/>
</dbReference>
<feature type="binding site" evidence="16">
    <location>
        <position position="266"/>
    </location>
    <ligand>
        <name>Mg(2+)</name>
        <dbReference type="ChEBI" id="CHEBI:18420"/>
        <label>1</label>
    </ligand>
</feature>
<protein>
    <recommendedName>
        <fullName evidence="14">D-alanine--D-alanine ligase</fullName>
        <ecNumber evidence="14">6.3.2.4</ecNumber>
    </recommendedName>
    <alternativeName>
        <fullName evidence="14">D-Ala-D-Ala ligase</fullName>
    </alternativeName>
    <alternativeName>
        <fullName evidence="14">D-alanylalanine synthetase</fullName>
    </alternativeName>
</protein>
<evidence type="ECO:0000256" key="12">
    <source>
        <dbReference type="ARBA" id="ARBA00023211"/>
    </source>
</evidence>
<dbReference type="EMBL" id="LCBC01000011">
    <property type="protein sequence ID" value="KKS04043.1"/>
    <property type="molecule type" value="Genomic_DNA"/>
</dbReference>
<keyword evidence="13 14" id="KW-0961">Cell wall biogenesis/degradation</keyword>
<evidence type="ECO:0000256" key="3">
    <source>
        <dbReference type="ARBA" id="ARBA00010871"/>
    </source>
</evidence>
<gene>
    <name evidence="14" type="primary">ddl</name>
    <name evidence="19" type="ORF">UU56_C0011G0037</name>
</gene>
<evidence type="ECO:0000256" key="1">
    <source>
        <dbReference type="ARBA" id="ARBA00001936"/>
    </source>
</evidence>
<dbReference type="SUPFAM" id="SSF52440">
    <property type="entry name" value="PreATP-grasp domain"/>
    <property type="match status" value="1"/>
</dbReference>
<evidence type="ECO:0000256" key="16">
    <source>
        <dbReference type="PIRSR" id="PIRSR039102-3"/>
    </source>
</evidence>
<keyword evidence="8 17" id="KW-0067">ATP-binding</keyword>
<name>A0A0G0YU86_9BACT</name>
<feature type="binding site" evidence="16">
    <location>
        <position position="280"/>
    </location>
    <ligand>
        <name>Mg(2+)</name>
        <dbReference type="ChEBI" id="CHEBI:18420"/>
        <label>2</label>
    </ligand>
</feature>
<dbReference type="UniPathway" id="UPA00219"/>
<evidence type="ECO:0000256" key="4">
    <source>
        <dbReference type="ARBA" id="ARBA00022490"/>
    </source>
</evidence>
<dbReference type="InterPro" id="IPR011761">
    <property type="entry name" value="ATP-grasp"/>
</dbReference>
<dbReference type="PROSITE" id="PS00843">
    <property type="entry name" value="DALA_DALA_LIGASE_1"/>
    <property type="match status" value="1"/>
</dbReference>
<comment type="catalytic activity">
    <reaction evidence="14">
        <text>2 D-alanine + ATP = D-alanyl-D-alanine + ADP + phosphate + H(+)</text>
        <dbReference type="Rhea" id="RHEA:11224"/>
        <dbReference type="ChEBI" id="CHEBI:15378"/>
        <dbReference type="ChEBI" id="CHEBI:30616"/>
        <dbReference type="ChEBI" id="CHEBI:43474"/>
        <dbReference type="ChEBI" id="CHEBI:57416"/>
        <dbReference type="ChEBI" id="CHEBI:57822"/>
        <dbReference type="ChEBI" id="CHEBI:456216"/>
        <dbReference type="EC" id="6.3.2.4"/>
    </reaction>
</comment>
<dbReference type="InterPro" id="IPR016185">
    <property type="entry name" value="PreATP-grasp_dom_sf"/>
</dbReference>
<evidence type="ECO:0000313" key="19">
    <source>
        <dbReference type="EMBL" id="KKS04043.1"/>
    </source>
</evidence>
<evidence type="ECO:0000256" key="6">
    <source>
        <dbReference type="ARBA" id="ARBA00022723"/>
    </source>
</evidence>
<evidence type="ECO:0000256" key="17">
    <source>
        <dbReference type="PROSITE-ProRule" id="PRU00409"/>
    </source>
</evidence>
<evidence type="ECO:0000256" key="9">
    <source>
        <dbReference type="ARBA" id="ARBA00022842"/>
    </source>
</evidence>
<dbReference type="Pfam" id="PF01820">
    <property type="entry name" value="Dala_Dala_lig_N"/>
    <property type="match status" value="2"/>
</dbReference>
<dbReference type="InterPro" id="IPR000291">
    <property type="entry name" value="D-Ala_lig_Van_CS"/>
</dbReference>
<evidence type="ECO:0000256" key="13">
    <source>
        <dbReference type="ARBA" id="ARBA00023316"/>
    </source>
</evidence>
<comment type="caution">
    <text evidence="19">The sequence shown here is derived from an EMBL/GenBank/DDBJ whole genome shotgun (WGS) entry which is preliminary data.</text>
</comment>
<evidence type="ECO:0000256" key="8">
    <source>
        <dbReference type="ARBA" id="ARBA00022840"/>
    </source>
</evidence>
<dbReference type="PANTHER" id="PTHR23132:SF23">
    <property type="entry name" value="D-ALANINE--D-ALANINE LIGASE B"/>
    <property type="match status" value="1"/>
</dbReference>
<dbReference type="InterPro" id="IPR011127">
    <property type="entry name" value="Dala_Dala_lig_N"/>
</dbReference>
<feature type="active site" evidence="15">
    <location>
        <position position="289"/>
    </location>
</feature>
<evidence type="ECO:0000256" key="14">
    <source>
        <dbReference type="HAMAP-Rule" id="MF_00047"/>
    </source>
</evidence>
<feature type="domain" description="ATP-grasp" evidence="18">
    <location>
        <begin position="114"/>
        <end position="311"/>
    </location>
</feature>
<keyword evidence="11 14" id="KW-0573">Peptidoglycan synthesis</keyword>
<dbReference type="SUPFAM" id="SSF56059">
    <property type="entry name" value="Glutathione synthetase ATP-binding domain-like"/>
    <property type="match status" value="1"/>
</dbReference>
<dbReference type="Gene3D" id="3.40.50.20">
    <property type="match status" value="2"/>
</dbReference>
<dbReference type="HAMAP" id="MF_00047">
    <property type="entry name" value="Dala_Dala_lig"/>
    <property type="match status" value="1"/>
</dbReference>
<keyword evidence="12 16" id="KW-0464">Manganese</keyword>
<feature type="active site" evidence="15">
    <location>
        <position position="156"/>
    </location>
</feature>
<dbReference type="Pfam" id="PF07478">
    <property type="entry name" value="Dala_Dala_lig_C"/>
    <property type="match status" value="1"/>
</dbReference>
<evidence type="ECO:0000256" key="15">
    <source>
        <dbReference type="PIRSR" id="PIRSR039102-1"/>
    </source>
</evidence>
<dbReference type="InterPro" id="IPR011095">
    <property type="entry name" value="Dala_Dala_lig_C"/>
</dbReference>
<comment type="cofactor">
    <cofactor evidence="16">
        <name>Mg(2+)</name>
        <dbReference type="ChEBI" id="CHEBI:18420"/>
    </cofactor>
    <cofactor evidence="16">
        <name>Mn(2+)</name>
        <dbReference type="ChEBI" id="CHEBI:29035"/>
    </cofactor>
    <text evidence="16">Binds 2 magnesium or manganese ions per subunit.</text>
</comment>
<dbReference type="PROSITE" id="PS00844">
    <property type="entry name" value="DALA_DALA_LIGASE_2"/>
    <property type="match status" value="1"/>
</dbReference>
<dbReference type="NCBIfam" id="NF002378">
    <property type="entry name" value="PRK01372.1"/>
    <property type="match status" value="1"/>
</dbReference>
<reference evidence="19 20" key="1">
    <citation type="journal article" date="2015" name="Nature">
        <title>rRNA introns, odd ribosomes, and small enigmatic genomes across a large radiation of phyla.</title>
        <authorList>
            <person name="Brown C.T."/>
            <person name="Hug L.A."/>
            <person name="Thomas B.C."/>
            <person name="Sharon I."/>
            <person name="Castelle C.J."/>
            <person name="Singh A."/>
            <person name="Wilkins M.J."/>
            <person name="Williams K.H."/>
            <person name="Banfield J.F."/>
        </authorList>
    </citation>
    <scope>NUCLEOTIDE SEQUENCE [LARGE SCALE GENOMIC DNA]</scope>
</reference>